<dbReference type="EMBL" id="VWAW01000003">
    <property type="protein sequence ID" value="KAA5176945.1"/>
    <property type="molecule type" value="Genomic_DNA"/>
</dbReference>
<accession>A0A642KVC9</accession>
<sequence length="307" mass="35610">MKQNMQPVDKFTELDTVYCIYTGKEDEVLDYVWNFATKIHSAEPMITDDGYQFEGSYTIGTFKRRYNEQLIKMPLTYEAYKANKDIQAAITNLHLDVDKFWFALLFIWDYVDGQCWQASESGDYPVKEMKGLINALSQYEEAPEANPLTDTIHFKEDVALSLQVKNKSIHTIKSPNTIKFILACCQDYVNKAEALHTDDINGFNQFNDNIGMFTHPIYDTQVTASTTKRICLFAQTFQLFFNFIPLSSPFHNVRGKRNAHSVTFLISQLIYLTGISDNENFYVDKTTLKGYLSKNKKRNWNVRNNIY</sequence>
<protein>
    <submittedName>
        <fullName evidence="1">Uncharacterized protein</fullName>
    </submittedName>
</protein>
<comment type="caution">
    <text evidence="1">The sequence shown here is derived from an EMBL/GenBank/DDBJ whole genome shotgun (WGS) entry which is preliminary data.</text>
</comment>
<gene>
    <name evidence="1" type="ORF">F2Z29_04475</name>
</gene>
<evidence type="ECO:0000313" key="1">
    <source>
        <dbReference type="EMBL" id="KAA5176945.1"/>
    </source>
</evidence>
<dbReference type="Proteomes" id="UP000436803">
    <property type="component" value="Unassembled WGS sequence"/>
</dbReference>
<proteinExistence type="predicted"/>
<name>A0A642KVC9_BACFG</name>
<reference evidence="1 2" key="1">
    <citation type="journal article" date="2019" name="Nat. Med.">
        <title>A library of human gut bacterial isolates paired with longitudinal multiomics data enables mechanistic microbiome research.</title>
        <authorList>
            <person name="Poyet M."/>
            <person name="Groussin M."/>
            <person name="Gibbons S.M."/>
            <person name="Avila-Pacheco J."/>
            <person name="Jiang X."/>
            <person name="Kearney S.M."/>
            <person name="Perrotta A.R."/>
            <person name="Berdy B."/>
            <person name="Zhao S."/>
            <person name="Lieberman T.D."/>
            <person name="Swanson P.K."/>
            <person name="Smith M."/>
            <person name="Roesemann S."/>
            <person name="Alexander J.E."/>
            <person name="Rich S.A."/>
            <person name="Livny J."/>
            <person name="Vlamakis H."/>
            <person name="Clish C."/>
            <person name="Bullock K."/>
            <person name="Deik A."/>
            <person name="Scott J."/>
            <person name="Pierce K.A."/>
            <person name="Xavier R.J."/>
            <person name="Alm E.J."/>
        </authorList>
    </citation>
    <scope>NUCLEOTIDE SEQUENCE [LARGE SCALE GENOMIC DNA]</scope>
    <source>
        <strain evidence="1 2">BIOML-A7</strain>
    </source>
</reference>
<organism evidence="1 2">
    <name type="scientific">Bacteroides fragilis</name>
    <dbReference type="NCBI Taxonomy" id="817"/>
    <lineage>
        <taxon>Bacteria</taxon>
        <taxon>Pseudomonadati</taxon>
        <taxon>Bacteroidota</taxon>
        <taxon>Bacteroidia</taxon>
        <taxon>Bacteroidales</taxon>
        <taxon>Bacteroidaceae</taxon>
        <taxon>Bacteroides</taxon>
    </lineage>
</organism>
<dbReference type="AlphaFoldDB" id="A0A642KVC9"/>
<evidence type="ECO:0000313" key="2">
    <source>
        <dbReference type="Proteomes" id="UP000436803"/>
    </source>
</evidence>